<comment type="caution">
    <text evidence="1">The sequence shown here is derived from an EMBL/GenBank/DDBJ whole genome shotgun (WGS) entry which is preliminary data.</text>
</comment>
<name>A0A5B6WGJ4_9ROSI</name>
<gene>
    <name evidence="1" type="ORF">EPI10_021411</name>
</gene>
<keyword evidence="2" id="KW-1185">Reference proteome</keyword>
<dbReference type="EMBL" id="SMMG02000003">
    <property type="protein sequence ID" value="KAA3481011.1"/>
    <property type="molecule type" value="Genomic_DNA"/>
</dbReference>
<keyword evidence="1" id="KW-0808">Transferase</keyword>
<protein>
    <submittedName>
        <fullName evidence="1">Reverse transcriptase</fullName>
    </submittedName>
</protein>
<evidence type="ECO:0000313" key="1">
    <source>
        <dbReference type="EMBL" id="KAA3481011.1"/>
    </source>
</evidence>
<keyword evidence="1" id="KW-0548">Nucleotidyltransferase</keyword>
<organism evidence="1 2">
    <name type="scientific">Gossypium australe</name>
    <dbReference type="NCBI Taxonomy" id="47621"/>
    <lineage>
        <taxon>Eukaryota</taxon>
        <taxon>Viridiplantae</taxon>
        <taxon>Streptophyta</taxon>
        <taxon>Embryophyta</taxon>
        <taxon>Tracheophyta</taxon>
        <taxon>Spermatophyta</taxon>
        <taxon>Magnoliopsida</taxon>
        <taxon>eudicotyledons</taxon>
        <taxon>Gunneridae</taxon>
        <taxon>Pentapetalae</taxon>
        <taxon>rosids</taxon>
        <taxon>malvids</taxon>
        <taxon>Malvales</taxon>
        <taxon>Malvaceae</taxon>
        <taxon>Malvoideae</taxon>
        <taxon>Gossypium</taxon>
    </lineage>
</organism>
<dbReference type="AlphaFoldDB" id="A0A5B6WGJ4"/>
<keyword evidence="1" id="KW-0695">RNA-directed DNA polymerase</keyword>
<dbReference type="OrthoDB" id="997674at2759"/>
<proteinExistence type="predicted"/>
<sequence>MDDGVAKLEESMGSMKESLKMVEGNIEELDFARDESKGPKLRKLKRTKSVRDVNNFLWGMEQYFRAIGIKDDAAKVNITSMYFTNVAPLWWHRMYTTKKCGAITIGTLVEFQS</sequence>
<reference evidence="2" key="1">
    <citation type="journal article" date="2019" name="Plant Biotechnol. J.">
        <title>Genome sequencing of the Australian wild diploid species Gossypium australe highlights disease resistance and delayed gland morphogenesis.</title>
        <authorList>
            <person name="Cai Y."/>
            <person name="Cai X."/>
            <person name="Wang Q."/>
            <person name="Wang P."/>
            <person name="Zhang Y."/>
            <person name="Cai C."/>
            <person name="Xu Y."/>
            <person name="Wang K."/>
            <person name="Zhou Z."/>
            <person name="Wang C."/>
            <person name="Geng S."/>
            <person name="Li B."/>
            <person name="Dong Q."/>
            <person name="Hou Y."/>
            <person name="Wang H."/>
            <person name="Ai P."/>
            <person name="Liu Z."/>
            <person name="Yi F."/>
            <person name="Sun M."/>
            <person name="An G."/>
            <person name="Cheng J."/>
            <person name="Zhang Y."/>
            <person name="Shi Q."/>
            <person name="Xie Y."/>
            <person name="Shi X."/>
            <person name="Chang Y."/>
            <person name="Huang F."/>
            <person name="Chen Y."/>
            <person name="Hong S."/>
            <person name="Mi L."/>
            <person name="Sun Q."/>
            <person name="Zhang L."/>
            <person name="Zhou B."/>
            <person name="Peng R."/>
            <person name="Zhang X."/>
            <person name="Liu F."/>
        </authorList>
    </citation>
    <scope>NUCLEOTIDE SEQUENCE [LARGE SCALE GENOMIC DNA]</scope>
    <source>
        <strain evidence="2">cv. PA1801</strain>
    </source>
</reference>
<dbReference type="Proteomes" id="UP000325315">
    <property type="component" value="Unassembled WGS sequence"/>
</dbReference>
<accession>A0A5B6WGJ4</accession>
<evidence type="ECO:0000313" key="2">
    <source>
        <dbReference type="Proteomes" id="UP000325315"/>
    </source>
</evidence>
<dbReference type="GO" id="GO:0003964">
    <property type="term" value="F:RNA-directed DNA polymerase activity"/>
    <property type="evidence" value="ECO:0007669"/>
    <property type="project" value="UniProtKB-KW"/>
</dbReference>